<comment type="caution">
    <text evidence="1">The sequence shown here is derived from an EMBL/GenBank/DDBJ whole genome shotgun (WGS) entry which is preliminary data.</text>
</comment>
<gene>
    <name evidence="1" type="ORF">BT62DRAFT_919086</name>
</gene>
<dbReference type="AlphaFoldDB" id="A0A9P7VUT8"/>
<organism evidence="1 2">
    <name type="scientific">Guyanagaster necrorhizus</name>
    <dbReference type="NCBI Taxonomy" id="856835"/>
    <lineage>
        <taxon>Eukaryota</taxon>
        <taxon>Fungi</taxon>
        <taxon>Dikarya</taxon>
        <taxon>Basidiomycota</taxon>
        <taxon>Agaricomycotina</taxon>
        <taxon>Agaricomycetes</taxon>
        <taxon>Agaricomycetidae</taxon>
        <taxon>Agaricales</taxon>
        <taxon>Marasmiineae</taxon>
        <taxon>Physalacriaceae</taxon>
        <taxon>Guyanagaster</taxon>
    </lineage>
</organism>
<proteinExistence type="predicted"/>
<accession>A0A9P7VUT8</accession>
<dbReference type="EMBL" id="MU250532">
    <property type="protein sequence ID" value="KAG7447115.1"/>
    <property type="molecule type" value="Genomic_DNA"/>
</dbReference>
<evidence type="ECO:0000313" key="2">
    <source>
        <dbReference type="Proteomes" id="UP000812287"/>
    </source>
</evidence>
<dbReference type="GeneID" id="66106426"/>
<protein>
    <submittedName>
        <fullName evidence="1">Uncharacterized protein</fullName>
    </submittedName>
</protein>
<keyword evidence="2" id="KW-1185">Reference proteome</keyword>
<sequence length="213" mass="24490">MLVTSDPERDDTPIASFIRLVLAAEDIRKKGDWVTVGNEIQYFWRRGVRGVLRPCHWIYGGEWLVKDIPDPRPWFGNNAMRYAFAACIAEQMAEVFNWRLDRLNVRRDRWTGKLSGQWDPRLPPPQPEHPPSWCAKVGPSPKRRIVDEYRRAHHTRCPEDEYSDIFAKRNLVAKTGFLEFAWTLNLTPAGANFSFTARVAVSIGAALLVNSIL</sequence>
<reference evidence="1" key="1">
    <citation type="submission" date="2020-11" db="EMBL/GenBank/DDBJ databases">
        <title>Adaptations for nitrogen fixation in a non-lichenized fungal sporocarp promotes dispersal by wood-feeding termites.</title>
        <authorList>
            <consortium name="DOE Joint Genome Institute"/>
            <person name="Koch R.A."/>
            <person name="Yoon G."/>
            <person name="Arayal U."/>
            <person name="Lail K."/>
            <person name="Amirebrahimi M."/>
            <person name="Labutti K."/>
            <person name="Lipzen A."/>
            <person name="Riley R."/>
            <person name="Barry K."/>
            <person name="Henrissat B."/>
            <person name="Grigoriev I.V."/>
            <person name="Herr J.R."/>
            <person name="Aime M.C."/>
        </authorList>
    </citation>
    <scope>NUCLEOTIDE SEQUENCE</scope>
    <source>
        <strain evidence="1">MCA 3950</strain>
    </source>
</reference>
<dbReference type="Proteomes" id="UP000812287">
    <property type="component" value="Unassembled WGS sequence"/>
</dbReference>
<dbReference type="OrthoDB" id="5422293at2759"/>
<evidence type="ECO:0000313" key="1">
    <source>
        <dbReference type="EMBL" id="KAG7447115.1"/>
    </source>
</evidence>
<name>A0A9P7VUT8_9AGAR</name>
<dbReference type="RefSeq" id="XP_043040615.1">
    <property type="nucleotide sequence ID" value="XM_043184129.1"/>
</dbReference>